<dbReference type="InterPro" id="IPR043198">
    <property type="entry name" value="Cyclin/Ssn8"/>
</dbReference>
<feature type="compositionally biased region" description="Low complexity" evidence="3">
    <location>
        <begin position="490"/>
        <end position="504"/>
    </location>
</feature>
<feature type="domain" description="Cyclin-like" evidence="4">
    <location>
        <begin position="178"/>
        <end position="262"/>
    </location>
</feature>
<dbReference type="InterPro" id="IPR036915">
    <property type="entry name" value="Cyclin-like_sf"/>
</dbReference>
<dbReference type="Pfam" id="PF00134">
    <property type="entry name" value="Cyclin_N"/>
    <property type="match status" value="1"/>
</dbReference>
<feature type="region of interest" description="Disordered" evidence="3">
    <location>
        <begin position="352"/>
        <end position="504"/>
    </location>
</feature>
<dbReference type="GO" id="GO:0016538">
    <property type="term" value="F:cyclin-dependent protein serine/threonine kinase regulator activity"/>
    <property type="evidence" value="ECO:0007669"/>
    <property type="project" value="InterPro"/>
</dbReference>
<gene>
    <name evidence="5" type="ORF">IZO911_LOCUS770</name>
    <name evidence="6" type="ORF">KXQ929_LOCUS11334</name>
</gene>
<dbReference type="SMART" id="SM00385">
    <property type="entry name" value="CYCLIN"/>
    <property type="match status" value="2"/>
</dbReference>
<dbReference type="AlphaFoldDB" id="A0A818VEV1"/>
<comment type="caution">
    <text evidence="6">The sequence shown here is derived from an EMBL/GenBank/DDBJ whole genome shotgun (WGS) entry which is preliminary data.</text>
</comment>
<dbReference type="Proteomes" id="UP000663868">
    <property type="component" value="Unassembled WGS sequence"/>
</dbReference>
<dbReference type="PIRSF" id="PIRSF036580">
    <property type="entry name" value="Cyclin_L"/>
    <property type="match status" value="1"/>
</dbReference>
<dbReference type="SUPFAM" id="SSF47954">
    <property type="entry name" value="Cyclin-like"/>
    <property type="match status" value="2"/>
</dbReference>
<feature type="compositionally biased region" description="Basic residues" evidence="3">
    <location>
        <begin position="400"/>
        <end position="451"/>
    </location>
</feature>
<dbReference type="CDD" id="cd20533">
    <property type="entry name" value="CYCLIN_CCNL_rpt2"/>
    <property type="match status" value="1"/>
</dbReference>
<keyword evidence="1 2" id="KW-0195">Cyclin</keyword>
<dbReference type="EMBL" id="CAJOBB010000556">
    <property type="protein sequence ID" value="CAF3705179.1"/>
    <property type="molecule type" value="Genomic_DNA"/>
</dbReference>
<dbReference type="InterPro" id="IPR013763">
    <property type="entry name" value="Cyclin-like_dom"/>
</dbReference>
<proteinExistence type="inferred from homology"/>
<feature type="compositionally biased region" description="Basic residues" evidence="3">
    <location>
        <begin position="479"/>
        <end position="489"/>
    </location>
</feature>
<dbReference type="PANTHER" id="PTHR10026">
    <property type="entry name" value="CYCLIN"/>
    <property type="match status" value="1"/>
</dbReference>
<name>A0A818VEV1_9BILA</name>
<dbReference type="Proteomes" id="UP000663860">
    <property type="component" value="Unassembled WGS sequence"/>
</dbReference>
<evidence type="ECO:0000259" key="4">
    <source>
        <dbReference type="SMART" id="SM00385"/>
    </source>
</evidence>
<feature type="compositionally biased region" description="Polar residues" evidence="3">
    <location>
        <begin position="459"/>
        <end position="473"/>
    </location>
</feature>
<feature type="compositionally biased region" description="Basic residues" evidence="3">
    <location>
        <begin position="374"/>
        <end position="387"/>
    </location>
</feature>
<protein>
    <recommendedName>
        <fullName evidence="4">Cyclin-like domain-containing protein</fullName>
    </recommendedName>
</protein>
<evidence type="ECO:0000313" key="6">
    <source>
        <dbReference type="EMBL" id="CAF3705179.1"/>
    </source>
</evidence>
<dbReference type="InterPro" id="IPR006671">
    <property type="entry name" value="Cyclin_N"/>
</dbReference>
<evidence type="ECO:0000256" key="1">
    <source>
        <dbReference type="ARBA" id="ARBA00023127"/>
    </source>
</evidence>
<feature type="compositionally biased region" description="Low complexity" evidence="3">
    <location>
        <begin position="388"/>
        <end position="399"/>
    </location>
</feature>
<evidence type="ECO:0000313" key="5">
    <source>
        <dbReference type="EMBL" id="CAF0714724.1"/>
    </source>
</evidence>
<dbReference type="EMBL" id="CAJNOE010000003">
    <property type="protein sequence ID" value="CAF0714724.1"/>
    <property type="molecule type" value="Genomic_DNA"/>
</dbReference>
<comment type="similarity">
    <text evidence="2">Belongs to the cyclin family.</text>
</comment>
<evidence type="ECO:0000313" key="7">
    <source>
        <dbReference type="Proteomes" id="UP000663868"/>
    </source>
</evidence>
<feature type="domain" description="Cyclin-like" evidence="4">
    <location>
        <begin position="47"/>
        <end position="149"/>
    </location>
</feature>
<evidence type="ECO:0000256" key="3">
    <source>
        <dbReference type="SAM" id="MobiDB-lite"/>
    </source>
</evidence>
<evidence type="ECO:0000256" key="2">
    <source>
        <dbReference type="RuleBase" id="RU000383"/>
    </source>
</evidence>
<reference evidence="6" key="1">
    <citation type="submission" date="2021-02" db="EMBL/GenBank/DDBJ databases">
        <authorList>
            <person name="Nowell W R."/>
        </authorList>
    </citation>
    <scope>NUCLEOTIDE SEQUENCE</scope>
</reference>
<dbReference type="GO" id="GO:0006357">
    <property type="term" value="P:regulation of transcription by RNA polymerase II"/>
    <property type="evidence" value="ECO:0007669"/>
    <property type="project" value="InterPro"/>
</dbReference>
<sequence length="504" mass="58311">MLDYGSVVLTLSNVLLPSEKLYPNPTPSMIEGLPYDIEYDLRLIGCELIQTACLLLKLPQTAVATGQVLFHRYFYSSSFVRRQMEVVAMACTNLAAKIEENARRIRDVVNVFHHIKQVRSGKNIRPLLIDQTYIDRKNEVIKAERRLLKELGFCVYVKHPHKMITMYLKVLEKEREKDLVQYACKKDMIYETVLDELTSKNYMNDSLRTDIFLRFTPETIACACIDLAARTLQISLPKSPPWFIIFGARQSEIHFIMIAILRLYKHRPKSLDELEKLVNTIREKRDDDRKKIRSDLIQSTELGNDSPSQQIAQNSISSTVINTTTTTTTFIQQDASTVIATTQEITNVTTTTTNGKIIKKRDRGSSRESSTVNTHRHHRSRRKRSSTRSRSSSRSTSRSSVHRSQKKKKTSRRSRSRSRSSTPKRRKHQKEKRHRSRSSNRRKKDKKRRSRSSSPEESQYSTTNKHPLSTKDTNNNLHQRSHHHHHSSKHSNGVSSSSNKKLKN</sequence>
<dbReference type="Gene3D" id="1.10.472.10">
    <property type="entry name" value="Cyclin-like"/>
    <property type="match status" value="2"/>
</dbReference>
<organism evidence="6 7">
    <name type="scientific">Adineta steineri</name>
    <dbReference type="NCBI Taxonomy" id="433720"/>
    <lineage>
        <taxon>Eukaryota</taxon>
        <taxon>Metazoa</taxon>
        <taxon>Spiralia</taxon>
        <taxon>Gnathifera</taxon>
        <taxon>Rotifera</taxon>
        <taxon>Eurotatoria</taxon>
        <taxon>Bdelloidea</taxon>
        <taxon>Adinetida</taxon>
        <taxon>Adinetidae</taxon>
        <taxon>Adineta</taxon>
    </lineage>
</organism>
<accession>A0A818VEV1</accession>